<feature type="zinc finger region" description="C3H1-type" evidence="5">
    <location>
        <begin position="300"/>
        <end position="328"/>
    </location>
</feature>
<feature type="zinc finger region" description="C3H1-type" evidence="5">
    <location>
        <begin position="273"/>
        <end position="298"/>
    </location>
</feature>
<evidence type="ECO:0000259" key="7">
    <source>
        <dbReference type="PROSITE" id="PS50103"/>
    </source>
</evidence>
<feature type="compositionally biased region" description="Acidic residues" evidence="6">
    <location>
        <begin position="431"/>
        <end position="451"/>
    </location>
</feature>
<dbReference type="Pfam" id="PF14608">
    <property type="entry name" value="zf-CCCH_2"/>
    <property type="match status" value="2"/>
</dbReference>
<proteinExistence type="predicted"/>
<dbReference type="EMBL" id="KV750251">
    <property type="protein sequence ID" value="OCL05581.1"/>
    <property type="molecule type" value="Genomic_DNA"/>
</dbReference>
<feature type="region of interest" description="Disordered" evidence="6">
    <location>
        <begin position="413"/>
        <end position="475"/>
    </location>
</feature>
<dbReference type="Gene3D" id="4.10.1000.10">
    <property type="entry name" value="Zinc finger, CCCH-type"/>
    <property type="match status" value="2"/>
</dbReference>
<feature type="compositionally biased region" description="Basic and acidic residues" evidence="6">
    <location>
        <begin position="453"/>
        <end position="466"/>
    </location>
</feature>
<name>A0A8E2EVD4_9PEZI</name>
<keyword evidence="9" id="KW-1185">Reference proteome</keyword>
<dbReference type="OrthoDB" id="410307at2759"/>
<gene>
    <name evidence="8" type="ORF">AOQ84DRAFT_432986</name>
</gene>
<dbReference type="SMART" id="SM00356">
    <property type="entry name" value="ZnF_C3H1"/>
    <property type="match status" value="5"/>
</dbReference>
<dbReference type="AlphaFoldDB" id="A0A8E2EVD4"/>
<reference evidence="8 9" key="1">
    <citation type="journal article" date="2016" name="Nat. Commun.">
        <title>Ectomycorrhizal ecology is imprinted in the genome of the dominant symbiotic fungus Cenococcum geophilum.</title>
        <authorList>
            <consortium name="DOE Joint Genome Institute"/>
            <person name="Peter M."/>
            <person name="Kohler A."/>
            <person name="Ohm R.A."/>
            <person name="Kuo A."/>
            <person name="Krutzmann J."/>
            <person name="Morin E."/>
            <person name="Arend M."/>
            <person name="Barry K.W."/>
            <person name="Binder M."/>
            <person name="Choi C."/>
            <person name="Clum A."/>
            <person name="Copeland A."/>
            <person name="Grisel N."/>
            <person name="Haridas S."/>
            <person name="Kipfer T."/>
            <person name="LaButti K."/>
            <person name="Lindquist E."/>
            <person name="Lipzen A."/>
            <person name="Maire R."/>
            <person name="Meier B."/>
            <person name="Mihaltcheva S."/>
            <person name="Molinier V."/>
            <person name="Murat C."/>
            <person name="Poggeler S."/>
            <person name="Quandt C.A."/>
            <person name="Sperisen C."/>
            <person name="Tritt A."/>
            <person name="Tisserant E."/>
            <person name="Crous P.W."/>
            <person name="Henrissat B."/>
            <person name="Nehls U."/>
            <person name="Egli S."/>
            <person name="Spatafora J.W."/>
            <person name="Grigoriev I.V."/>
            <person name="Martin F.M."/>
        </authorList>
    </citation>
    <scope>NUCLEOTIDE SEQUENCE [LARGE SCALE GENOMIC DNA]</scope>
    <source>
        <strain evidence="8 9">CBS 207.34</strain>
    </source>
</reference>
<dbReference type="PANTHER" id="PTHR46156:SF1">
    <property type="entry name" value="ZINC FINGER CCCH DOMAIN-CONTAINING PROTEIN 3"/>
    <property type="match status" value="1"/>
</dbReference>
<dbReference type="FunFam" id="4.10.1000.10:FF:000022">
    <property type="entry name" value="Zinc finger CCCH domain-containing protein 7"/>
    <property type="match status" value="1"/>
</dbReference>
<dbReference type="InterPro" id="IPR000571">
    <property type="entry name" value="Znf_CCCH"/>
</dbReference>
<evidence type="ECO:0000256" key="3">
    <source>
        <dbReference type="ARBA" id="ARBA00022771"/>
    </source>
</evidence>
<dbReference type="Proteomes" id="UP000250140">
    <property type="component" value="Unassembled WGS sequence"/>
</dbReference>
<evidence type="ECO:0000256" key="4">
    <source>
        <dbReference type="ARBA" id="ARBA00022833"/>
    </source>
</evidence>
<dbReference type="InterPro" id="IPR036855">
    <property type="entry name" value="Znf_CCCH_sf"/>
</dbReference>
<evidence type="ECO:0000256" key="2">
    <source>
        <dbReference type="ARBA" id="ARBA00022737"/>
    </source>
</evidence>
<evidence type="ECO:0000256" key="5">
    <source>
        <dbReference type="PROSITE-ProRule" id="PRU00723"/>
    </source>
</evidence>
<feature type="zinc finger region" description="C3H1-type" evidence="5">
    <location>
        <begin position="356"/>
        <end position="384"/>
    </location>
</feature>
<keyword evidence="1 5" id="KW-0479">Metal-binding</keyword>
<feature type="domain" description="C3H1-type" evidence="7">
    <location>
        <begin position="329"/>
        <end position="355"/>
    </location>
</feature>
<dbReference type="GO" id="GO:0005634">
    <property type="term" value="C:nucleus"/>
    <property type="evidence" value="ECO:0007669"/>
    <property type="project" value="TreeGrafter"/>
</dbReference>
<feature type="zinc finger region" description="C3H1-type" evidence="5">
    <location>
        <begin position="329"/>
        <end position="355"/>
    </location>
</feature>
<accession>A0A8E2EVD4</accession>
<evidence type="ECO:0000256" key="1">
    <source>
        <dbReference type="ARBA" id="ARBA00022723"/>
    </source>
</evidence>
<dbReference type="PANTHER" id="PTHR46156">
    <property type="entry name" value="CCCH ZINGC FINGER"/>
    <property type="match status" value="1"/>
</dbReference>
<protein>
    <submittedName>
        <fullName evidence="8">CCCH zinc finger protein</fullName>
    </submittedName>
</protein>
<dbReference type="Pfam" id="PF00642">
    <property type="entry name" value="zf-CCCH"/>
    <property type="match status" value="1"/>
</dbReference>
<feature type="domain" description="C3H1-type" evidence="7">
    <location>
        <begin position="300"/>
        <end position="328"/>
    </location>
</feature>
<dbReference type="GO" id="GO:0008270">
    <property type="term" value="F:zinc ion binding"/>
    <property type="evidence" value="ECO:0007669"/>
    <property type="project" value="UniProtKB-KW"/>
</dbReference>
<dbReference type="SUPFAM" id="SSF90229">
    <property type="entry name" value="CCCH zinc finger"/>
    <property type="match status" value="3"/>
</dbReference>
<keyword evidence="3 5" id="KW-0863">Zinc-finger</keyword>
<sequence>MIAMADNRELEAKIAALAGRINLHKQQEQNPHHEQTFPSPGMDFELTEVSTGGKALIGGKGYGRGRGGPSWTPHRGTPYGYPRGRAGKFASPAHRNRTLVINNVPSPAQENQVAYKETVSAPEVVDVPGSAPTWVSKRDRHMQLINTSVYDQLSQQRARSMAATLEQKQRERDLREKAKLSKHFQNTSTQHYRSAAANAQSQGDSKVHEIQIDGIRFQVTDGGSKLMRISSDSNPVHATPKQAKIGGVTFFRSKNGNLYRAGLVKAKKRHTVKKLDEPCLRFTTTGSCSKGPHCRFVHNPHKVAICKDYLLKGECPFGDGCDLSHQPTPHRVPACVHFLRGNCTNEKCRYAHVRVNPAAPVCRTFARLGYCDKGADCADRHVFECPDYANKGFCRNETCRLPHVDRAGQIRKSAAAESISAPDADISPDLTSDEEDFDQIDSDDIDSDGLEDVLVRGTEDARDHELSQQQDYVQF</sequence>
<evidence type="ECO:0000256" key="6">
    <source>
        <dbReference type="SAM" id="MobiDB-lite"/>
    </source>
</evidence>
<evidence type="ECO:0000313" key="9">
    <source>
        <dbReference type="Proteomes" id="UP000250140"/>
    </source>
</evidence>
<dbReference type="FunFam" id="4.10.1000.10:FF:000035">
    <property type="entry name" value="CCCH zinc finger protein, variant"/>
    <property type="match status" value="1"/>
</dbReference>
<keyword evidence="2" id="KW-0677">Repeat</keyword>
<dbReference type="PROSITE" id="PS50103">
    <property type="entry name" value="ZF_C3H1"/>
    <property type="match status" value="4"/>
</dbReference>
<feature type="domain" description="C3H1-type" evidence="7">
    <location>
        <begin position="356"/>
        <end position="384"/>
    </location>
</feature>
<keyword evidence="4 5" id="KW-0862">Zinc</keyword>
<feature type="domain" description="C3H1-type" evidence="7">
    <location>
        <begin position="273"/>
        <end position="298"/>
    </location>
</feature>
<organism evidence="8 9">
    <name type="scientific">Glonium stellatum</name>
    <dbReference type="NCBI Taxonomy" id="574774"/>
    <lineage>
        <taxon>Eukaryota</taxon>
        <taxon>Fungi</taxon>
        <taxon>Dikarya</taxon>
        <taxon>Ascomycota</taxon>
        <taxon>Pezizomycotina</taxon>
        <taxon>Dothideomycetes</taxon>
        <taxon>Pleosporomycetidae</taxon>
        <taxon>Gloniales</taxon>
        <taxon>Gloniaceae</taxon>
        <taxon>Glonium</taxon>
    </lineage>
</organism>
<evidence type="ECO:0000313" key="8">
    <source>
        <dbReference type="EMBL" id="OCL05581.1"/>
    </source>
</evidence>